<accession>A0A0M2NY06</accession>
<sequence length="54" mass="6333">MLYTLERENLNIGCFIIVLSTTFESEITDLTVHKLSKKDLLKTLKKECIIYNQQ</sequence>
<gene>
    <name evidence="1" type="ORF">UF66_2258</name>
</gene>
<dbReference type="EMBL" id="LAKJ01000005">
    <property type="protein sequence ID" value="KKI64857.1"/>
    <property type="molecule type" value="Genomic_DNA"/>
</dbReference>
<protein>
    <submittedName>
        <fullName evidence="1">Uncharacterized protein</fullName>
    </submittedName>
</protein>
<dbReference type="Proteomes" id="UP000034455">
    <property type="component" value="Unassembled WGS sequence"/>
</dbReference>
<dbReference type="PATRIC" id="fig|74704.6.peg.2330"/>
<evidence type="ECO:0000313" key="2">
    <source>
        <dbReference type="Proteomes" id="UP000034455"/>
    </source>
</evidence>
<proteinExistence type="predicted"/>
<comment type="caution">
    <text evidence="1">The sequence shown here is derived from an EMBL/GenBank/DDBJ whole genome shotgun (WGS) entry which is preliminary data.</text>
</comment>
<reference evidence="1 2" key="1">
    <citation type="submission" date="2015-03" db="EMBL/GenBank/DDBJ databases">
        <title>Genome Assembly of Staphylococcus cohnii subsp. cohnii strain G22B2.</title>
        <authorList>
            <person name="Nair G."/>
            <person name="Kaur G."/>
            <person name="Khatri I."/>
            <person name="Singh N.K."/>
            <person name="Sathyabama S."/>
            <person name="Maurya S.K."/>
            <person name="Subramanian S."/>
            <person name="Agrewala J.N."/>
            <person name="Mayilraj S."/>
        </authorList>
    </citation>
    <scope>NUCLEOTIDE SEQUENCE [LARGE SCALE GENOMIC DNA]</scope>
    <source>
        <strain evidence="1 2">G22B2</strain>
    </source>
</reference>
<name>A0A0M2NY06_STACC</name>
<organism evidence="1 2">
    <name type="scientific">Staphylococcus cohnii subsp. cohnii</name>
    <dbReference type="NCBI Taxonomy" id="74704"/>
    <lineage>
        <taxon>Bacteria</taxon>
        <taxon>Bacillati</taxon>
        <taxon>Bacillota</taxon>
        <taxon>Bacilli</taxon>
        <taxon>Bacillales</taxon>
        <taxon>Staphylococcaceae</taxon>
        <taxon>Staphylococcus</taxon>
        <taxon>Staphylococcus cohnii species complex</taxon>
    </lineage>
</organism>
<evidence type="ECO:0000313" key="1">
    <source>
        <dbReference type="EMBL" id="KKI64857.1"/>
    </source>
</evidence>
<dbReference type="AlphaFoldDB" id="A0A0M2NY06"/>